<dbReference type="EMBL" id="JBHSNG010000002">
    <property type="protein sequence ID" value="MFC5579993.1"/>
    <property type="molecule type" value="Genomic_DNA"/>
</dbReference>
<dbReference type="RefSeq" id="WP_377324085.1">
    <property type="nucleotide sequence ID" value="NZ_JBHSNG010000002.1"/>
</dbReference>
<dbReference type="InterPro" id="IPR021710">
    <property type="entry name" value="DUF3293"/>
</dbReference>
<evidence type="ECO:0000313" key="1">
    <source>
        <dbReference type="EMBL" id="MFC5579993.1"/>
    </source>
</evidence>
<name>A0ABW0SSX6_9GAMM</name>
<sequence>MDEALLEAFRATAYHVCLDTVTWATIRVDLPLPAQIAEMVGPHPWAFITAWNPQARRRPPAENLAAQRELLAALQKQSGVAVHPAIGVGTSGWSEPSLFVVGAGIHSLDLLARTHGQLAYVHGEAGGAALLRVLE</sequence>
<keyword evidence="2" id="KW-1185">Reference proteome</keyword>
<comment type="caution">
    <text evidence="1">The sequence shown here is derived from an EMBL/GenBank/DDBJ whole genome shotgun (WGS) entry which is preliminary data.</text>
</comment>
<protein>
    <submittedName>
        <fullName evidence="1">DUF3293 domain-containing protein</fullName>
    </submittedName>
</protein>
<accession>A0ABW0SSX6</accession>
<reference evidence="2" key="1">
    <citation type="journal article" date="2019" name="Int. J. Syst. Evol. Microbiol.">
        <title>The Global Catalogue of Microorganisms (GCM) 10K type strain sequencing project: providing services to taxonomists for standard genome sequencing and annotation.</title>
        <authorList>
            <consortium name="The Broad Institute Genomics Platform"/>
            <consortium name="The Broad Institute Genome Sequencing Center for Infectious Disease"/>
            <person name="Wu L."/>
            <person name="Ma J."/>
        </authorList>
    </citation>
    <scope>NUCLEOTIDE SEQUENCE [LARGE SCALE GENOMIC DNA]</scope>
    <source>
        <strain evidence="2">CGMCC 1.13587</strain>
    </source>
</reference>
<dbReference type="Proteomes" id="UP001596111">
    <property type="component" value="Unassembled WGS sequence"/>
</dbReference>
<proteinExistence type="predicted"/>
<dbReference type="Pfam" id="PF11697">
    <property type="entry name" value="DUF3293"/>
    <property type="match status" value="1"/>
</dbReference>
<organism evidence="1 2">
    <name type="scientific">Rhodanobacter terrae</name>
    <dbReference type="NCBI Taxonomy" id="418647"/>
    <lineage>
        <taxon>Bacteria</taxon>
        <taxon>Pseudomonadati</taxon>
        <taxon>Pseudomonadota</taxon>
        <taxon>Gammaproteobacteria</taxon>
        <taxon>Lysobacterales</taxon>
        <taxon>Rhodanobacteraceae</taxon>
        <taxon>Rhodanobacter</taxon>
    </lineage>
</organism>
<evidence type="ECO:0000313" key="2">
    <source>
        <dbReference type="Proteomes" id="UP001596111"/>
    </source>
</evidence>
<gene>
    <name evidence="1" type="ORF">ACFPPB_02515</name>
</gene>